<proteinExistence type="predicted"/>
<dbReference type="AlphaFoldDB" id="X1A9M6"/>
<name>X1A9M6_9ZZZZ</name>
<organism evidence="1">
    <name type="scientific">marine sediment metagenome</name>
    <dbReference type="NCBI Taxonomy" id="412755"/>
    <lineage>
        <taxon>unclassified sequences</taxon>
        <taxon>metagenomes</taxon>
        <taxon>ecological metagenomes</taxon>
    </lineage>
</organism>
<reference evidence="1" key="1">
    <citation type="journal article" date="2014" name="Front. Microbiol.">
        <title>High frequency of phylogenetically diverse reductive dehalogenase-homologous genes in deep subseafloor sedimentary metagenomes.</title>
        <authorList>
            <person name="Kawai M."/>
            <person name="Futagami T."/>
            <person name="Toyoda A."/>
            <person name="Takaki Y."/>
            <person name="Nishi S."/>
            <person name="Hori S."/>
            <person name="Arai W."/>
            <person name="Tsubouchi T."/>
            <person name="Morono Y."/>
            <person name="Uchiyama I."/>
            <person name="Ito T."/>
            <person name="Fujiyama A."/>
            <person name="Inagaki F."/>
            <person name="Takami H."/>
        </authorList>
    </citation>
    <scope>NUCLEOTIDE SEQUENCE</scope>
    <source>
        <strain evidence="1">Expedition CK06-06</strain>
    </source>
</reference>
<protein>
    <submittedName>
        <fullName evidence="1">Uncharacterized protein</fullName>
    </submittedName>
</protein>
<feature type="non-terminal residue" evidence="1">
    <location>
        <position position="83"/>
    </location>
</feature>
<comment type="caution">
    <text evidence="1">The sequence shown here is derived from an EMBL/GenBank/DDBJ whole genome shotgun (WGS) entry which is preliminary data.</text>
</comment>
<sequence>MKRYLICLIMVLAILFLLGTCKVDPFLPYIGESQEVETTLFTESNTSIGAGKNTGAEAFQYSNLTVALLDADTDQILGVEFLN</sequence>
<accession>X1A9M6</accession>
<dbReference type="EMBL" id="BART01017498">
    <property type="protein sequence ID" value="GAG78429.1"/>
    <property type="molecule type" value="Genomic_DNA"/>
</dbReference>
<evidence type="ECO:0000313" key="1">
    <source>
        <dbReference type="EMBL" id="GAG78429.1"/>
    </source>
</evidence>
<gene>
    <name evidence="1" type="ORF">S01H4_33282</name>
</gene>